<sequence length="110" mass="12830">MQLHRALQSTFTQIVNLFPHAKFVLNSTYDQVVTQLAKIKGIGRAKASTLTCSLQTNAKRTCYYDDCDSITIELVKYCIERLRDIEQRRKHILEYILILEISSFMPLFQE</sequence>
<dbReference type="eggNOG" id="COG3547">
    <property type="taxonomic scope" value="Bacteria"/>
</dbReference>
<dbReference type="Proteomes" id="UP000005583">
    <property type="component" value="Unassembled WGS sequence"/>
</dbReference>
<protein>
    <submittedName>
        <fullName evidence="1">Uncharacterized protein</fullName>
    </submittedName>
</protein>
<comment type="caution">
    <text evidence="1">The sequence shown here is derived from an EMBL/GenBank/DDBJ whole genome shotgun (WGS) entry which is preliminary data.</text>
</comment>
<dbReference type="AlphaFoldDB" id="C2EPP2"/>
<organism evidence="1 2">
    <name type="scientific">Lactobacillus ultunensis DSM 16047</name>
    <dbReference type="NCBI Taxonomy" id="525365"/>
    <lineage>
        <taxon>Bacteria</taxon>
        <taxon>Bacillati</taxon>
        <taxon>Bacillota</taxon>
        <taxon>Bacilli</taxon>
        <taxon>Lactobacillales</taxon>
        <taxon>Lactobacillaceae</taxon>
        <taxon>Lactobacillus</taxon>
    </lineage>
</organism>
<dbReference type="PATRIC" id="fig|525365.8.peg.2113"/>
<reference evidence="1 2" key="1">
    <citation type="submission" date="2009-01" db="EMBL/GenBank/DDBJ databases">
        <authorList>
            <person name="Qin X."/>
            <person name="Bachman B."/>
            <person name="Battles P."/>
            <person name="Bell A."/>
            <person name="Bess C."/>
            <person name="Bickham C."/>
            <person name="Chaboub L."/>
            <person name="Chen D."/>
            <person name="Coyle M."/>
            <person name="Deiros D.R."/>
            <person name="Dinh H."/>
            <person name="Forbes L."/>
            <person name="Fowler G."/>
            <person name="Francisco L."/>
            <person name="Fu Q."/>
            <person name="Gubbala S."/>
            <person name="Hale W."/>
            <person name="Han Y."/>
            <person name="Hemphill L."/>
            <person name="Highlander S.K."/>
            <person name="Hirani K."/>
            <person name="Hogues M."/>
            <person name="Jackson L."/>
            <person name="Jakkamsetti A."/>
            <person name="Javaid M."/>
            <person name="Jiang H."/>
            <person name="Korchina V."/>
            <person name="Kovar C."/>
            <person name="Lara F."/>
            <person name="Lee S."/>
            <person name="Mata R."/>
            <person name="Mathew T."/>
            <person name="Moen C."/>
            <person name="Morales K."/>
            <person name="Munidasa M."/>
            <person name="Nazareth L."/>
            <person name="Ngo R."/>
            <person name="Nguyen L."/>
            <person name="Okwuonu G."/>
            <person name="Ongeri F."/>
            <person name="Patil S."/>
            <person name="Petrosino J."/>
            <person name="Pham C."/>
            <person name="Pham P."/>
            <person name="Pu L.-L."/>
            <person name="Puazo M."/>
            <person name="Raj R."/>
            <person name="Reid J."/>
            <person name="Rouhana J."/>
            <person name="Saada N."/>
            <person name="Shang Y."/>
            <person name="Simmons D."/>
            <person name="Thornton R."/>
            <person name="Warren J."/>
            <person name="Weissenberger G."/>
            <person name="Zhang J."/>
            <person name="Zhang L."/>
            <person name="Zhou C."/>
            <person name="Zhu D."/>
            <person name="Muzny D."/>
            <person name="Worley K."/>
            <person name="Gibbs R."/>
        </authorList>
    </citation>
    <scope>NUCLEOTIDE SEQUENCE [LARGE SCALE GENOMIC DNA]</scope>
    <source>
        <strain evidence="1 2">DSM 16047</strain>
    </source>
</reference>
<proteinExistence type="predicted"/>
<keyword evidence="2" id="KW-1185">Reference proteome</keyword>
<accession>C2EPP2</accession>
<evidence type="ECO:0000313" key="2">
    <source>
        <dbReference type="Proteomes" id="UP000005583"/>
    </source>
</evidence>
<dbReference type="HOGENOM" id="CLU_2167797_0_0_9"/>
<evidence type="ECO:0000313" key="1">
    <source>
        <dbReference type="EMBL" id="EEJ71514.1"/>
    </source>
</evidence>
<dbReference type="EMBL" id="ACGU01000071">
    <property type="protein sequence ID" value="EEJ71514.1"/>
    <property type="molecule type" value="Genomic_DNA"/>
</dbReference>
<gene>
    <name evidence="1" type="ORF">HMPREF0548_1638</name>
</gene>
<name>C2EPP2_9LACO</name>
<dbReference type="STRING" id="525365.HMPREF0548_1638"/>